<dbReference type="EMBL" id="JAANIU010008994">
    <property type="protein sequence ID" value="KAG1533897.1"/>
    <property type="molecule type" value="Genomic_DNA"/>
</dbReference>
<proteinExistence type="predicted"/>
<sequence length="133" mass="14707">MAILNKVGVNRQGFSLLLCSRLYATFVRPKFEYGLAISRLTATDLKSIENLQDRCLRLLVGGHRTSSTTIIKHITTLPSMRHRIDLLSTVSLVNLVACISYQDPSRKKSALHGSAFSSSVLRYSAQDLLSPVS</sequence>
<name>A0A9P6XW69_9FUNG</name>
<keyword evidence="2" id="KW-1185">Reference proteome</keyword>
<dbReference type="AlphaFoldDB" id="A0A9P6XW69"/>
<gene>
    <name evidence="1" type="ORF">G6F50_015716</name>
</gene>
<dbReference type="Proteomes" id="UP000740926">
    <property type="component" value="Unassembled WGS sequence"/>
</dbReference>
<evidence type="ECO:0000313" key="2">
    <source>
        <dbReference type="Proteomes" id="UP000740926"/>
    </source>
</evidence>
<protein>
    <submittedName>
        <fullName evidence="1">Uncharacterized protein</fullName>
    </submittedName>
</protein>
<evidence type="ECO:0000313" key="1">
    <source>
        <dbReference type="EMBL" id="KAG1533897.1"/>
    </source>
</evidence>
<organism evidence="1 2">
    <name type="scientific">Rhizopus delemar</name>
    <dbReference type="NCBI Taxonomy" id="936053"/>
    <lineage>
        <taxon>Eukaryota</taxon>
        <taxon>Fungi</taxon>
        <taxon>Fungi incertae sedis</taxon>
        <taxon>Mucoromycota</taxon>
        <taxon>Mucoromycotina</taxon>
        <taxon>Mucoromycetes</taxon>
        <taxon>Mucorales</taxon>
        <taxon>Mucorineae</taxon>
        <taxon>Rhizopodaceae</taxon>
        <taxon>Rhizopus</taxon>
    </lineage>
</organism>
<accession>A0A9P6XW69</accession>
<reference evidence="1 2" key="1">
    <citation type="journal article" date="2020" name="Microb. Genom.">
        <title>Genetic diversity of clinical and environmental Mucorales isolates obtained from an investigation of mucormycosis cases among solid organ transplant recipients.</title>
        <authorList>
            <person name="Nguyen M.H."/>
            <person name="Kaul D."/>
            <person name="Muto C."/>
            <person name="Cheng S.J."/>
            <person name="Richter R.A."/>
            <person name="Bruno V.M."/>
            <person name="Liu G."/>
            <person name="Beyhan S."/>
            <person name="Sundermann A.J."/>
            <person name="Mounaud S."/>
            <person name="Pasculle A.W."/>
            <person name="Nierman W.C."/>
            <person name="Driscoll E."/>
            <person name="Cumbie R."/>
            <person name="Clancy C.J."/>
            <person name="Dupont C.L."/>
        </authorList>
    </citation>
    <scope>NUCLEOTIDE SEQUENCE [LARGE SCALE GENOMIC DNA]</scope>
    <source>
        <strain evidence="1 2">GL24</strain>
    </source>
</reference>
<comment type="caution">
    <text evidence="1">The sequence shown here is derived from an EMBL/GenBank/DDBJ whole genome shotgun (WGS) entry which is preliminary data.</text>
</comment>